<dbReference type="InterPro" id="IPR029058">
    <property type="entry name" value="AB_hydrolase_fold"/>
</dbReference>
<evidence type="ECO:0000313" key="5">
    <source>
        <dbReference type="Proteomes" id="UP000075787"/>
    </source>
</evidence>
<keyword evidence="2" id="KW-0378">Hydrolase</keyword>
<evidence type="ECO:0000256" key="1">
    <source>
        <dbReference type="ARBA" id="ARBA00007169"/>
    </source>
</evidence>
<dbReference type="AlphaFoldDB" id="A0A161R8Y9"/>
<dbReference type="GO" id="GO:0008610">
    <property type="term" value="P:lipid biosynthetic process"/>
    <property type="evidence" value="ECO:0007669"/>
    <property type="project" value="TreeGrafter"/>
</dbReference>
<dbReference type="PANTHER" id="PTHR11487">
    <property type="entry name" value="THIOESTERASE"/>
    <property type="match status" value="1"/>
</dbReference>
<dbReference type="InterPro" id="IPR001031">
    <property type="entry name" value="Thioesterase"/>
</dbReference>
<dbReference type="InterPro" id="IPR012223">
    <property type="entry name" value="TEII"/>
</dbReference>
<evidence type="ECO:0000313" key="4">
    <source>
        <dbReference type="EMBL" id="KYO57863.1"/>
    </source>
</evidence>
<evidence type="ECO:0000256" key="2">
    <source>
        <dbReference type="ARBA" id="ARBA00022801"/>
    </source>
</evidence>
<dbReference type="InterPro" id="IPR020802">
    <property type="entry name" value="TesA-like"/>
</dbReference>
<dbReference type="GO" id="GO:0016787">
    <property type="term" value="F:hydrolase activity"/>
    <property type="evidence" value="ECO:0007669"/>
    <property type="project" value="UniProtKB-KW"/>
</dbReference>
<dbReference type="SUPFAM" id="SSF53474">
    <property type="entry name" value="alpha/beta-Hydrolases"/>
    <property type="match status" value="1"/>
</dbReference>
<accession>A0A161R8Y9</accession>
<dbReference type="Gene3D" id="3.40.50.1820">
    <property type="entry name" value="alpha/beta hydrolase"/>
    <property type="match status" value="1"/>
</dbReference>
<dbReference type="PANTHER" id="PTHR11487:SF0">
    <property type="entry name" value="S-ACYL FATTY ACID SYNTHASE THIOESTERASE, MEDIUM CHAIN"/>
    <property type="match status" value="1"/>
</dbReference>
<reference evidence="4 5" key="1">
    <citation type="submission" date="2015-12" db="EMBL/GenBank/DDBJ databases">
        <title>Genome sequence of Tistrella mobilis MCCC 1A02139.</title>
        <authorList>
            <person name="Lu L."/>
            <person name="Lai Q."/>
            <person name="Shao Z."/>
            <person name="Qian P."/>
        </authorList>
    </citation>
    <scope>NUCLEOTIDE SEQUENCE [LARGE SCALE GENOMIC DNA]</scope>
    <source>
        <strain evidence="4 5">MCCC 1A02139</strain>
    </source>
</reference>
<evidence type="ECO:0000259" key="3">
    <source>
        <dbReference type="SMART" id="SM00824"/>
    </source>
</evidence>
<dbReference type="Pfam" id="PF00975">
    <property type="entry name" value="Thioesterase"/>
    <property type="match status" value="1"/>
</dbReference>
<proteinExistence type="inferred from homology"/>
<gene>
    <name evidence="4" type="ORF">AUP44_00010</name>
</gene>
<dbReference type="Proteomes" id="UP000075787">
    <property type="component" value="Unassembled WGS sequence"/>
</dbReference>
<dbReference type="SMART" id="SM00824">
    <property type="entry name" value="PKS_TE"/>
    <property type="match status" value="1"/>
</dbReference>
<dbReference type="EMBL" id="LPZR01000001">
    <property type="protein sequence ID" value="KYO57863.1"/>
    <property type="molecule type" value="Genomic_DNA"/>
</dbReference>
<protein>
    <recommendedName>
        <fullName evidence="3">Thioesterase TesA-like domain-containing protein</fullName>
    </recommendedName>
</protein>
<sequence>MHFMSQLRHDIGHLVVEGRLSREGLRPVIALRPPPARWARVDPAGWLVRPLAADGGTPPGLRLVCFPHAGGGPAAFRPWALVARQDAAVMAVQLPGREQRAAEAPVASITAAADAVTAALLAWDDGLPLVLYGHSMGTLVALEVAHRLHAAGRTPRLLAVGARIPPDQASRAAALLDLDDDGFFDTVDRLYGGTPVAVRNDPSLRAHYLRLMRADFAIGSRLPAATIDRPPLPCPILALSGADDRAAPPAAMAGWAAFTAGGFSAVTLPGGHFFAIEWPRPAVARILAAARNPAD</sequence>
<comment type="caution">
    <text evidence="4">The sequence shown here is derived from an EMBL/GenBank/DDBJ whole genome shotgun (WGS) entry which is preliminary data.</text>
</comment>
<comment type="similarity">
    <text evidence="1">Belongs to the thioesterase family.</text>
</comment>
<feature type="domain" description="Thioesterase TesA-like" evidence="3">
    <location>
        <begin position="64"/>
        <end position="289"/>
    </location>
</feature>
<name>A0A161R8Y9_9PROT</name>
<organism evidence="4 5">
    <name type="scientific">Tistrella mobilis</name>
    <dbReference type="NCBI Taxonomy" id="171437"/>
    <lineage>
        <taxon>Bacteria</taxon>
        <taxon>Pseudomonadati</taxon>
        <taxon>Pseudomonadota</taxon>
        <taxon>Alphaproteobacteria</taxon>
        <taxon>Geminicoccales</taxon>
        <taxon>Geminicoccaceae</taxon>
        <taxon>Tistrella</taxon>
    </lineage>
</organism>